<dbReference type="EMBL" id="HBUE01147364">
    <property type="protein sequence ID" value="CAG6503656.1"/>
    <property type="molecule type" value="Transcribed_RNA"/>
</dbReference>
<dbReference type="EMBL" id="HBUE01252289">
    <property type="protein sequence ID" value="CAG6554913.1"/>
    <property type="molecule type" value="Transcribed_RNA"/>
</dbReference>
<reference evidence="1" key="1">
    <citation type="submission" date="2021-05" db="EMBL/GenBank/DDBJ databases">
        <authorList>
            <person name="Alioto T."/>
            <person name="Alioto T."/>
            <person name="Gomez Garrido J."/>
        </authorList>
    </citation>
    <scope>NUCLEOTIDE SEQUENCE</scope>
</reference>
<evidence type="ECO:0000313" key="1">
    <source>
        <dbReference type="EMBL" id="CAG6554915.1"/>
    </source>
</evidence>
<proteinExistence type="predicted"/>
<name>A0A8D8IHT9_CULPI</name>
<protein>
    <submittedName>
        <fullName evidence="1">(northern house mosquito) hypothetical protein</fullName>
    </submittedName>
</protein>
<sequence length="128" mass="13865">MDTVAYRISFGSKSIARLRCASSQSGFSTPIWTRPCASVVGSVPEGVVDALAVEFSGGPGNQLPFHSFSEAVVATRRHAQSKYLSMMFFASWTTGAQIRTRRPARRKSVLNVGKSPATNDLSQLASFY</sequence>
<dbReference type="EMBL" id="HBUE01252290">
    <property type="protein sequence ID" value="CAG6554915.1"/>
    <property type="molecule type" value="Transcribed_RNA"/>
</dbReference>
<dbReference type="EMBL" id="HBUE01063315">
    <property type="protein sequence ID" value="CAG6469614.1"/>
    <property type="molecule type" value="Transcribed_RNA"/>
</dbReference>
<dbReference type="AlphaFoldDB" id="A0A8D8IHT9"/>
<organism evidence="1">
    <name type="scientific">Culex pipiens</name>
    <name type="common">House mosquito</name>
    <dbReference type="NCBI Taxonomy" id="7175"/>
    <lineage>
        <taxon>Eukaryota</taxon>
        <taxon>Metazoa</taxon>
        <taxon>Ecdysozoa</taxon>
        <taxon>Arthropoda</taxon>
        <taxon>Hexapoda</taxon>
        <taxon>Insecta</taxon>
        <taxon>Pterygota</taxon>
        <taxon>Neoptera</taxon>
        <taxon>Endopterygota</taxon>
        <taxon>Diptera</taxon>
        <taxon>Nematocera</taxon>
        <taxon>Culicoidea</taxon>
        <taxon>Culicidae</taxon>
        <taxon>Culicinae</taxon>
        <taxon>Culicini</taxon>
        <taxon>Culex</taxon>
        <taxon>Culex</taxon>
    </lineage>
</organism>
<dbReference type="EMBL" id="HBUE01147363">
    <property type="protein sequence ID" value="CAG6503654.1"/>
    <property type="molecule type" value="Transcribed_RNA"/>
</dbReference>
<accession>A0A8D8IHT9</accession>
<dbReference type="EMBL" id="HBUE01063314">
    <property type="protein sequence ID" value="CAG6469612.1"/>
    <property type="molecule type" value="Transcribed_RNA"/>
</dbReference>